<dbReference type="PANTHER" id="PTHR48106:SF13">
    <property type="entry name" value="QUINONE OXIDOREDUCTASE-RELATED"/>
    <property type="match status" value="1"/>
</dbReference>
<dbReference type="EMBL" id="KN847336">
    <property type="protein sequence ID" value="KIW42350.1"/>
    <property type="molecule type" value="Genomic_DNA"/>
</dbReference>
<dbReference type="OrthoDB" id="191139at2759"/>
<dbReference type="VEuPathDB" id="FungiDB:PV06_05911"/>
<evidence type="ECO:0000256" key="2">
    <source>
        <dbReference type="ARBA" id="ARBA00023002"/>
    </source>
</evidence>
<dbReference type="Pfam" id="PF00107">
    <property type="entry name" value="ADH_zinc_N"/>
    <property type="match status" value="1"/>
</dbReference>
<gene>
    <name evidence="6" type="ORF">PV06_05911</name>
</gene>
<dbReference type="GO" id="GO:0070402">
    <property type="term" value="F:NADPH binding"/>
    <property type="evidence" value="ECO:0007669"/>
    <property type="project" value="TreeGrafter"/>
</dbReference>
<dbReference type="InterPro" id="IPR020843">
    <property type="entry name" value="ER"/>
</dbReference>
<evidence type="ECO:0000313" key="7">
    <source>
        <dbReference type="Proteomes" id="UP000053342"/>
    </source>
</evidence>
<feature type="domain" description="Enoyl reductase (ER)" evidence="5">
    <location>
        <begin position="10"/>
        <end position="322"/>
    </location>
</feature>
<dbReference type="Proteomes" id="UP000053342">
    <property type="component" value="Unassembled WGS sequence"/>
</dbReference>
<dbReference type="GO" id="GO:0008270">
    <property type="term" value="F:zinc ion binding"/>
    <property type="evidence" value="ECO:0007669"/>
    <property type="project" value="InterPro"/>
</dbReference>
<dbReference type="Pfam" id="PF08240">
    <property type="entry name" value="ADH_N"/>
    <property type="match status" value="1"/>
</dbReference>
<dbReference type="FunFam" id="3.40.50.720:FF:000053">
    <property type="entry name" value="Quinone oxidoreductase 1"/>
    <property type="match status" value="1"/>
</dbReference>
<proteinExistence type="predicted"/>
<dbReference type="InterPro" id="IPR047618">
    <property type="entry name" value="QOR-like"/>
</dbReference>
<organism evidence="6 7">
    <name type="scientific">Exophiala oligosperma</name>
    <dbReference type="NCBI Taxonomy" id="215243"/>
    <lineage>
        <taxon>Eukaryota</taxon>
        <taxon>Fungi</taxon>
        <taxon>Dikarya</taxon>
        <taxon>Ascomycota</taxon>
        <taxon>Pezizomycotina</taxon>
        <taxon>Eurotiomycetes</taxon>
        <taxon>Chaetothyriomycetidae</taxon>
        <taxon>Chaetothyriales</taxon>
        <taxon>Herpotrichiellaceae</taxon>
        <taxon>Exophiala</taxon>
    </lineage>
</organism>
<dbReference type="GO" id="GO:0005829">
    <property type="term" value="C:cytosol"/>
    <property type="evidence" value="ECO:0007669"/>
    <property type="project" value="TreeGrafter"/>
</dbReference>
<dbReference type="GO" id="GO:0003960">
    <property type="term" value="F:quinone reductase (NADPH) activity"/>
    <property type="evidence" value="ECO:0007669"/>
    <property type="project" value="InterPro"/>
</dbReference>
<dbReference type="InterPro" id="IPR013154">
    <property type="entry name" value="ADH-like_N"/>
</dbReference>
<evidence type="ECO:0000313" key="6">
    <source>
        <dbReference type="EMBL" id="KIW42350.1"/>
    </source>
</evidence>
<dbReference type="SMART" id="SM00829">
    <property type="entry name" value="PKS_ER"/>
    <property type="match status" value="1"/>
</dbReference>
<dbReference type="SUPFAM" id="SSF51735">
    <property type="entry name" value="NAD(P)-binding Rossmann-fold domains"/>
    <property type="match status" value="1"/>
</dbReference>
<name>A0A0D2DIR8_9EURO</name>
<dbReference type="InterPro" id="IPR011032">
    <property type="entry name" value="GroES-like_sf"/>
</dbReference>
<dbReference type="PANTHER" id="PTHR48106">
    <property type="entry name" value="QUINONE OXIDOREDUCTASE PIG3-RELATED"/>
    <property type="match status" value="1"/>
</dbReference>
<dbReference type="InterPro" id="IPR002364">
    <property type="entry name" value="Quin_OxRdtase/zeta-crystal_CS"/>
</dbReference>
<sequence length="325" mass="34380">MKAVVLAEIGASHVLKVEDDRLAPEPAANEVCVEIEYAGINFVDVYQRTGLYALELPAVAGREGAGVVRKVGDTAAQETDVKVGDKVAVFAQGAYAQYVCAEATHVLKLGRDISTKLGAAMMLQGLTAWTLVRDAHEVQRGEWVLVRAAAGGTGGLVSQMAKHLGAQVIGTASTPGKCSIAKANGCDFVINHEETNVEAEVLRLTDQLGCHAVFSGVGRATFGADLNCTRRKGTLVTYGNSSGPIEAFRPLQLSGKNLKLVRPTLANYIKDRGEFDLRSAELVNLVSTGAVKVNIGKVYGMDEVGKAQDELSQGLTTGKLLVRIS</sequence>
<dbReference type="Gene3D" id="3.40.50.720">
    <property type="entry name" value="NAD(P)-binding Rossmann-like Domain"/>
    <property type="match status" value="1"/>
</dbReference>
<evidence type="ECO:0000256" key="3">
    <source>
        <dbReference type="ARBA" id="ARBA00043088"/>
    </source>
</evidence>
<dbReference type="InterPro" id="IPR013149">
    <property type="entry name" value="ADH-like_C"/>
</dbReference>
<keyword evidence="1" id="KW-0521">NADP</keyword>
<dbReference type="Gene3D" id="3.90.180.10">
    <property type="entry name" value="Medium-chain alcohol dehydrogenases, catalytic domain"/>
    <property type="match status" value="1"/>
</dbReference>
<dbReference type="AlphaFoldDB" id="A0A0D2DIR8"/>
<dbReference type="GeneID" id="27357985"/>
<dbReference type="GO" id="GO:0035925">
    <property type="term" value="F:mRNA 3'-UTR AU-rich region binding"/>
    <property type="evidence" value="ECO:0007669"/>
    <property type="project" value="TreeGrafter"/>
</dbReference>
<dbReference type="InterPro" id="IPR036291">
    <property type="entry name" value="NAD(P)-bd_dom_sf"/>
</dbReference>
<evidence type="ECO:0000259" key="5">
    <source>
        <dbReference type="SMART" id="SM00829"/>
    </source>
</evidence>
<evidence type="ECO:0000256" key="4">
    <source>
        <dbReference type="ARBA" id="ARBA00070796"/>
    </source>
</evidence>
<accession>A0A0D2DIR8</accession>
<keyword evidence="2" id="KW-0560">Oxidoreductase</keyword>
<reference evidence="6 7" key="1">
    <citation type="submission" date="2015-01" db="EMBL/GenBank/DDBJ databases">
        <title>The Genome Sequence of Exophiala oligosperma CBS72588.</title>
        <authorList>
            <consortium name="The Broad Institute Genomics Platform"/>
            <person name="Cuomo C."/>
            <person name="de Hoog S."/>
            <person name="Gorbushina A."/>
            <person name="Stielow B."/>
            <person name="Teixiera M."/>
            <person name="Abouelleil A."/>
            <person name="Chapman S.B."/>
            <person name="Priest M."/>
            <person name="Young S.K."/>
            <person name="Wortman J."/>
            <person name="Nusbaum C."/>
            <person name="Birren B."/>
        </authorList>
    </citation>
    <scope>NUCLEOTIDE SEQUENCE [LARGE SCALE GENOMIC DNA]</scope>
    <source>
        <strain evidence="6 7">CBS 72588</strain>
    </source>
</reference>
<dbReference type="CDD" id="cd05286">
    <property type="entry name" value="QOR2"/>
    <property type="match status" value="1"/>
</dbReference>
<evidence type="ECO:0000256" key="1">
    <source>
        <dbReference type="ARBA" id="ARBA00022857"/>
    </source>
</evidence>
<dbReference type="HOGENOM" id="CLU_026673_3_1_1"/>
<dbReference type="PROSITE" id="PS01162">
    <property type="entry name" value="QOR_ZETA_CRYSTAL"/>
    <property type="match status" value="1"/>
</dbReference>
<dbReference type="RefSeq" id="XP_016262566.1">
    <property type="nucleotide sequence ID" value="XM_016406962.1"/>
</dbReference>
<protein>
    <recommendedName>
        <fullName evidence="4">Probable quinone oxidoreductase</fullName>
    </recommendedName>
    <alternativeName>
        <fullName evidence="3">NADPH:quinone reductase</fullName>
    </alternativeName>
</protein>
<dbReference type="STRING" id="215243.A0A0D2DIR8"/>
<dbReference type="SUPFAM" id="SSF50129">
    <property type="entry name" value="GroES-like"/>
    <property type="match status" value="1"/>
</dbReference>
<keyword evidence="7" id="KW-1185">Reference proteome</keyword>